<dbReference type="InterPro" id="IPR020846">
    <property type="entry name" value="MFS_dom"/>
</dbReference>
<sequence>MSDGDARHGATGAATTPDKGEEGALAEGIDVRVYRRRWATLLVLCLALSATMLANTSLSVALPQLSRALGASTSAQQWFSDAYALVFAGLLFTTSSIADRYGRKWMLQAGMVLFGLVSVYVWLFVGSSTEMIAARALLGVGGAMIMPVTLSILTSVFPSGERTKAVGIWAAVSGAGSAAGPVIAGVLLQYFSWESVFVINVPVVVIGVIAGIRYIPSHTGTEGGHGGLDLLGALLSTAGITIAVYALIEAQYVGWLSPRTLSLVALGLVLLALFALWERRVADPMLDVRLFRSRGFSASAVALTLVFFAMIGVFFALSQTLQLVFGYSPLMASTAMLPMSVMMMLIAPQVSRIVDRFGPRNTIAVGLLLAALGMVGLSTLTVDSGYWQILLPLSCTAAGMSLAMAPATDQLMANVPRERAGMGSATNDVTREVGASLGVAVLGSVLGGSYAARISDSLTGLPEQLRQTAEESLPGGMMVAESLGARGQRLADEVSVAWMNASQTAYLASAGLIAVAALVAWFFLPGKTRRTETAEVRASSETERSASEEPDSATERSDSANDRSDRATERSDTAVTEQ</sequence>
<dbReference type="Pfam" id="PF07690">
    <property type="entry name" value="MFS_1"/>
    <property type="match status" value="1"/>
</dbReference>
<evidence type="ECO:0000256" key="6">
    <source>
        <dbReference type="SAM" id="Phobius"/>
    </source>
</evidence>
<evidence type="ECO:0000256" key="3">
    <source>
        <dbReference type="ARBA" id="ARBA00022989"/>
    </source>
</evidence>
<evidence type="ECO:0000313" key="8">
    <source>
        <dbReference type="EMBL" id="SFD98513.1"/>
    </source>
</evidence>
<dbReference type="InterPro" id="IPR036259">
    <property type="entry name" value="MFS_trans_sf"/>
</dbReference>
<feature type="domain" description="Major facilitator superfamily (MFS) profile" evidence="7">
    <location>
        <begin position="40"/>
        <end position="528"/>
    </location>
</feature>
<accession>A0A1I1WYH3</accession>
<keyword evidence="4 6" id="KW-0472">Membrane</keyword>
<dbReference type="PROSITE" id="PS50850">
    <property type="entry name" value="MFS"/>
    <property type="match status" value="1"/>
</dbReference>
<keyword evidence="2 6" id="KW-0812">Transmembrane</keyword>
<evidence type="ECO:0000256" key="1">
    <source>
        <dbReference type="ARBA" id="ARBA00004651"/>
    </source>
</evidence>
<feature type="transmembrane region" description="Helical" evidence="6">
    <location>
        <begin position="105"/>
        <end position="125"/>
    </location>
</feature>
<dbReference type="PANTHER" id="PTHR42718:SF42">
    <property type="entry name" value="EXPORT PROTEIN"/>
    <property type="match status" value="1"/>
</dbReference>
<comment type="subcellular location">
    <subcellularLocation>
        <location evidence="1">Cell membrane</location>
        <topology evidence="1">Multi-pass membrane protein</topology>
    </subcellularLocation>
</comment>
<feature type="transmembrane region" description="Helical" evidence="6">
    <location>
        <begin position="260"/>
        <end position="277"/>
    </location>
</feature>
<evidence type="ECO:0000256" key="2">
    <source>
        <dbReference type="ARBA" id="ARBA00022692"/>
    </source>
</evidence>
<protein>
    <submittedName>
        <fullName evidence="8">Drug resistance transporter, EmrB/QacA subfamily</fullName>
    </submittedName>
</protein>
<dbReference type="RefSeq" id="WP_092926515.1">
    <property type="nucleotide sequence ID" value="NZ_FOMZ01000006.1"/>
</dbReference>
<dbReference type="Gene3D" id="1.20.1720.10">
    <property type="entry name" value="Multidrug resistance protein D"/>
    <property type="match status" value="1"/>
</dbReference>
<dbReference type="Proteomes" id="UP000198716">
    <property type="component" value="Unassembled WGS sequence"/>
</dbReference>
<dbReference type="SUPFAM" id="SSF103473">
    <property type="entry name" value="MFS general substrate transporter"/>
    <property type="match status" value="1"/>
</dbReference>
<feature type="transmembrane region" description="Helical" evidence="6">
    <location>
        <begin position="386"/>
        <end position="408"/>
    </location>
</feature>
<feature type="region of interest" description="Disordered" evidence="5">
    <location>
        <begin position="532"/>
        <end position="578"/>
    </location>
</feature>
<reference evidence="9" key="1">
    <citation type="submission" date="2016-10" db="EMBL/GenBank/DDBJ databases">
        <authorList>
            <person name="Varghese N."/>
            <person name="Submissions S."/>
        </authorList>
    </citation>
    <scope>NUCLEOTIDE SEQUENCE [LARGE SCALE GENOMIC DNA]</scope>
    <source>
        <strain evidence="9">DSM 45004</strain>
    </source>
</reference>
<dbReference type="Gene3D" id="1.20.1250.20">
    <property type="entry name" value="MFS general substrate transporter like domains"/>
    <property type="match status" value="1"/>
</dbReference>
<feature type="transmembrane region" description="Helical" evidence="6">
    <location>
        <begin position="330"/>
        <end position="350"/>
    </location>
</feature>
<feature type="transmembrane region" description="Helical" evidence="6">
    <location>
        <begin position="131"/>
        <end position="153"/>
    </location>
</feature>
<gene>
    <name evidence="8" type="ORF">SAMN04487819_106101</name>
</gene>
<dbReference type="PANTHER" id="PTHR42718">
    <property type="entry name" value="MAJOR FACILITATOR SUPERFAMILY MULTIDRUG TRANSPORTER MFSC"/>
    <property type="match status" value="1"/>
</dbReference>
<feature type="region of interest" description="Disordered" evidence="5">
    <location>
        <begin position="1"/>
        <end position="21"/>
    </location>
</feature>
<organism evidence="8 9">
    <name type="scientific">Actinopolyspora alba</name>
    <dbReference type="NCBI Taxonomy" id="673379"/>
    <lineage>
        <taxon>Bacteria</taxon>
        <taxon>Bacillati</taxon>
        <taxon>Actinomycetota</taxon>
        <taxon>Actinomycetes</taxon>
        <taxon>Actinopolysporales</taxon>
        <taxon>Actinopolysporaceae</taxon>
        <taxon>Actinopolyspora</taxon>
        <taxon>Actinopolyspora alba group</taxon>
    </lineage>
</organism>
<name>A0A1I1WYH3_9ACTN</name>
<feature type="transmembrane region" description="Helical" evidence="6">
    <location>
        <begin position="362"/>
        <end position="380"/>
    </location>
</feature>
<evidence type="ECO:0000259" key="7">
    <source>
        <dbReference type="PROSITE" id="PS50850"/>
    </source>
</evidence>
<dbReference type="AlphaFoldDB" id="A0A1I1WYH3"/>
<proteinExistence type="predicted"/>
<feature type="transmembrane region" description="Helical" evidence="6">
    <location>
        <begin position="298"/>
        <end position="318"/>
    </location>
</feature>
<feature type="transmembrane region" description="Helical" evidence="6">
    <location>
        <begin position="41"/>
        <end position="62"/>
    </location>
</feature>
<feature type="transmembrane region" description="Helical" evidence="6">
    <location>
        <begin position="505"/>
        <end position="524"/>
    </location>
</feature>
<keyword evidence="9" id="KW-1185">Reference proteome</keyword>
<dbReference type="GO" id="GO:0022857">
    <property type="term" value="F:transmembrane transporter activity"/>
    <property type="evidence" value="ECO:0007669"/>
    <property type="project" value="InterPro"/>
</dbReference>
<evidence type="ECO:0000313" key="9">
    <source>
        <dbReference type="Proteomes" id="UP000198716"/>
    </source>
</evidence>
<keyword evidence="3 6" id="KW-1133">Transmembrane helix</keyword>
<dbReference type="PRINTS" id="PR01036">
    <property type="entry name" value="TCRTETB"/>
</dbReference>
<feature type="transmembrane region" description="Helical" evidence="6">
    <location>
        <begin position="197"/>
        <end position="215"/>
    </location>
</feature>
<dbReference type="CDD" id="cd17321">
    <property type="entry name" value="MFS_MMR_MDR_like"/>
    <property type="match status" value="1"/>
</dbReference>
<dbReference type="GO" id="GO:0005886">
    <property type="term" value="C:plasma membrane"/>
    <property type="evidence" value="ECO:0007669"/>
    <property type="project" value="UniProtKB-SubCell"/>
</dbReference>
<feature type="transmembrane region" description="Helical" evidence="6">
    <location>
        <begin position="165"/>
        <end position="191"/>
    </location>
</feature>
<dbReference type="EMBL" id="FOMZ01000006">
    <property type="protein sequence ID" value="SFD98513.1"/>
    <property type="molecule type" value="Genomic_DNA"/>
</dbReference>
<feature type="transmembrane region" description="Helical" evidence="6">
    <location>
        <begin position="227"/>
        <end position="248"/>
    </location>
</feature>
<evidence type="ECO:0000256" key="5">
    <source>
        <dbReference type="SAM" id="MobiDB-lite"/>
    </source>
</evidence>
<dbReference type="InterPro" id="IPR011701">
    <property type="entry name" value="MFS"/>
</dbReference>
<feature type="compositionally biased region" description="Basic and acidic residues" evidence="5">
    <location>
        <begin position="532"/>
        <end position="572"/>
    </location>
</feature>
<evidence type="ECO:0000256" key="4">
    <source>
        <dbReference type="ARBA" id="ARBA00023136"/>
    </source>
</evidence>